<dbReference type="EMBL" id="JAGQNY010000007">
    <property type="protein sequence ID" value="MCA9302175.1"/>
    <property type="molecule type" value="Genomic_DNA"/>
</dbReference>
<evidence type="ECO:0000313" key="3">
    <source>
        <dbReference type="Proteomes" id="UP000714817"/>
    </source>
</evidence>
<comment type="caution">
    <text evidence="2">The sequence shown here is derived from an EMBL/GenBank/DDBJ whole genome shotgun (WGS) entry which is preliminary data.</text>
</comment>
<keyword evidence="1" id="KW-0472">Membrane</keyword>
<dbReference type="Proteomes" id="UP000714817">
    <property type="component" value="Unassembled WGS sequence"/>
</dbReference>
<reference evidence="2" key="1">
    <citation type="submission" date="2020-04" db="EMBL/GenBank/DDBJ databases">
        <authorList>
            <person name="Zhang T."/>
        </authorList>
    </citation>
    <scope>NUCLEOTIDE SEQUENCE</scope>
    <source>
        <strain evidence="2">HKST-UBA80</strain>
    </source>
</reference>
<keyword evidence="1" id="KW-0812">Transmembrane</keyword>
<reference evidence="2" key="2">
    <citation type="journal article" date="2021" name="Microbiome">
        <title>Successional dynamics and alternative stable states in a saline activated sludge microbial community over 9 years.</title>
        <authorList>
            <person name="Wang Y."/>
            <person name="Ye J."/>
            <person name="Ju F."/>
            <person name="Liu L."/>
            <person name="Boyd J.A."/>
            <person name="Deng Y."/>
            <person name="Parks D.H."/>
            <person name="Jiang X."/>
            <person name="Yin X."/>
            <person name="Woodcroft B.J."/>
            <person name="Tyson G.W."/>
            <person name="Hugenholtz P."/>
            <person name="Polz M.F."/>
            <person name="Zhang T."/>
        </authorList>
    </citation>
    <scope>NUCLEOTIDE SEQUENCE</scope>
    <source>
        <strain evidence="2">HKST-UBA80</strain>
    </source>
</reference>
<organism evidence="2 3">
    <name type="scientific">candidate division WWE3 bacterium</name>
    <dbReference type="NCBI Taxonomy" id="2053526"/>
    <lineage>
        <taxon>Bacteria</taxon>
        <taxon>Katanobacteria</taxon>
    </lineage>
</organism>
<gene>
    <name evidence="2" type="ORF">KDA10_02315</name>
</gene>
<protein>
    <submittedName>
        <fullName evidence="2">Uncharacterized protein</fullName>
    </submittedName>
</protein>
<dbReference type="AlphaFoldDB" id="A0A955E1E3"/>
<feature type="transmembrane region" description="Helical" evidence="1">
    <location>
        <begin position="836"/>
        <end position="855"/>
    </location>
</feature>
<proteinExistence type="predicted"/>
<keyword evidence="1" id="KW-1133">Transmembrane helix</keyword>
<feature type="transmembrane region" description="Helical" evidence="1">
    <location>
        <begin position="910"/>
        <end position="933"/>
    </location>
</feature>
<evidence type="ECO:0000313" key="2">
    <source>
        <dbReference type="EMBL" id="MCA9302175.1"/>
    </source>
</evidence>
<evidence type="ECO:0000256" key="1">
    <source>
        <dbReference type="SAM" id="Phobius"/>
    </source>
</evidence>
<sequence length="1184" mass="128082">MASSNPFYVGYHPDDKPTQIKPKNILQGADPQKALDSLLNTGLLDQALQDIDVPRYVKEKIKNDFLSSLAVQIKDSSVSAADLALLPPEALQDMQGSFGIKISLNPLDWKDDPVKQLKKTLSSWVKAAYDPDDFRTTTMMKVAQSVYGNSKPYTRTSSGASRRYIISDISDRLADLQHKIDESAISSAALRDSARAGRNREMQAAVAAGDPNPLKIVGYVTKTERKSITVKDASGADVTISADKVSDPYSDVVQSYISFLQSSSSGTSKREGGMDGLISSGVGAILSEIDVDIEGLSLAPGVTDYSDKVRALIDTRFAGQPAAVRDTYVSQILSLHSQQELAKSMYGFNEFLSNANPAKSLGISAALDQYMAVGRSQRQALAADPAFMARFTNYSAEAAKARTALENFKLSPEYLRDPDKYKGIVKSFERNFKQLDSRVAPLVTAFQANPSVNSARALATASKRITAVGLTAPIAGGDHLQRAPLRKLYRQMYEDHLRPQGPGIINSGLLQRSLGLGVLFNEAEKIRNENWAEDVLQLLEGGKLTDTFVWMRVKNTFPYVFPSYWVGRVLDKVQYFGLVIDESSIEKTTTTLFGIRRFYKDLLENSDGGGVLGFLFVNKVKVEATGFFGDIVKLNLTGGAHMNGALAMSKWLISNAGSANISDIDDMVKGMLTNFRFHYLADGSINIANTKSALTDFLLRDPKYKNLLPTLFKDGADLDDFLGKFIVFKQYVDAKLAKYLGISIDMLDQGLGLEFVVFQELHKFNLSNDTRGKLAVKLMGPLQKIALKLNILQTNILNKFPITRLIFGGQNALLGLLLGGTYALKSNVAAFIKSGLAKLFGKFGGGAVSGFFAWLGPLGAMLGKFADKLLTILIRKGLDMLEGLTKAIIHLDISYFTKSYSKFVDNTTKIIVYLLAIPLLLMFLFAAMINTVFNSSTPPTSQAAVGQSTPLTGGCFGSGCGSGTGSTYECGISKTTGNTCIFKDGNYSVMNGSLNIGADSGHGSNSYWDWLVAKKVIGSGQKCSFTLPMLITDGIGPTRITDSGSIPGSFYCRGDGTTTESPLYGYAVDYYTAPNCGSVFAPPINGNSVTWNLTPYPTLTGAGDAVFLTTTQGGTTYRLTLLHVVNIVSATSVDTGDFIADMYNWQVSGSDNSHIHVEYAEVTGGAVTVMALDDPSTGSPAFCR</sequence>
<name>A0A955E1E3_UNCKA</name>
<accession>A0A955E1E3</accession>